<dbReference type="Proteomes" id="UP000499080">
    <property type="component" value="Unassembled WGS sequence"/>
</dbReference>
<sequence>MHEVPLLQRSKFFPPKSSLNNNNYASSFLKKDIDRLAYVQKKPPLDQLNVIFFLSKQGVRREIIFKEQSRIIIDAFKFLLIRTMMGKTTTGRILLPVFLLILFFNNAITEDTSESECVNQQKPVTKIISSLCSRLIKEIKGEDNFFFSPLSISAALAMIYTGAKGTTKKQMTDALHYSLAGNKCLDYKINEEFRHLFTSLTSQQDAYTLLIANSVFIHLGLPVSPKYISKLRNYFKTYVGYLDFVNEETLSLETINNWVANQTKGHITKLLNEPLDSMTMMILMNVIYFKGLWEHQFREEKTWNGTFHKKDGIKKVVAFMSLEATLKYYENEETKYSFLELNYIGSNISMLLILPTDKTVFPEMELTSEALCDIRSQLQPTNVMVLLPKFKLEYRRELSKDMIKLGMDELFSDRADLTGIREENDIHVSLMIHKAVLVVDEKGSEASGVTGVGIDARRRPGEQEVFWADHPFLFYIIDKESSTILFAGRVSDP</sequence>
<name>A0A4Y2NI66_ARAVE</name>
<evidence type="ECO:0000256" key="7">
    <source>
        <dbReference type="ARBA" id="ARBA00023180"/>
    </source>
</evidence>
<evidence type="ECO:0000256" key="6">
    <source>
        <dbReference type="ARBA" id="ARBA00022900"/>
    </source>
</evidence>
<comment type="subcellular location">
    <subcellularLocation>
        <location evidence="1">Secreted</location>
    </subcellularLocation>
</comment>
<dbReference type="OrthoDB" id="671595at2759"/>
<evidence type="ECO:0000256" key="2">
    <source>
        <dbReference type="ARBA" id="ARBA00009500"/>
    </source>
</evidence>
<dbReference type="PANTHER" id="PTHR11461">
    <property type="entry name" value="SERINE PROTEASE INHIBITOR, SERPIN"/>
    <property type="match status" value="1"/>
</dbReference>
<organism evidence="10 11">
    <name type="scientific">Araneus ventricosus</name>
    <name type="common">Orbweaver spider</name>
    <name type="synonym">Epeira ventricosa</name>
    <dbReference type="NCBI Taxonomy" id="182803"/>
    <lineage>
        <taxon>Eukaryota</taxon>
        <taxon>Metazoa</taxon>
        <taxon>Ecdysozoa</taxon>
        <taxon>Arthropoda</taxon>
        <taxon>Chelicerata</taxon>
        <taxon>Arachnida</taxon>
        <taxon>Araneae</taxon>
        <taxon>Araneomorphae</taxon>
        <taxon>Entelegynae</taxon>
        <taxon>Araneoidea</taxon>
        <taxon>Araneidae</taxon>
        <taxon>Araneus</taxon>
    </lineage>
</organism>
<dbReference type="GO" id="GO:0005615">
    <property type="term" value="C:extracellular space"/>
    <property type="evidence" value="ECO:0007669"/>
    <property type="project" value="InterPro"/>
</dbReference>
<dbReference type="SMART" id="SM00093">
    <property type="entry name" value="SERPIN"/>
    <property type="match status" value="1"/>
</dbReference>
<accession>A0A4Y2NI66</accession>
<evidence type="ECO:0000313" key="10">
    <source>
        <dbReference type="EMBL" id="GBN38250.1"/>
    </source>
</evidence>
<keyword evidence="11" id="KW-1185">Reference proteome</keyword>
<dbReference type="InterPro" id="IPR000215">
    <property type="entry name" value="Serpin_fam"/>
</dbReference>
<dbReference type="InterPro" id="IPR042185">
    <property type="entry name" value="Serpin_sf_2"/>
</dbReference>
<evidence type="ECO:0000313" key="11">
    <source>
        <dbReference type="Proteomes" id="UP000499080"/>
    </source>
</evidence>
<dbReference type="Pfam" id="PF00079">
    <property type="entry name" value="Serpin"/>
    <property type="match status" value="1"/>
</dbReference>
<dbReference type="GO" id="GO:0004867">
    <property type="term" value="F:serine-type endopeptidase inhibitor activity"/>
    <property type="evidence" value="ECO:0007669"/>
    <property type="project" value="UniProtKB-KW"/>
</dbReference>
<dbReference type="InterPro" id="IPR023795">
    <property type="entry name" value="Serpin_CS"/>
</dbReference>
<dbReference type="InterPro" id="IPR023796">
    <property type="entry name" value="Serpin_dom"/>
</dbReference>
<keyword evidence="3" id="KW-0964">Secreted</keyword>
<evidence type="ECO:0000256" key="5">
    <source>
        <dbReference type="ARBA" id="ARBA00022729"/>
    </source>
</evidence>
<dbReference type="FunFam" id="3.30.497.10:FF:000031">
    <property type="entry name" value="Putative salivary serpin"/>
    <property type="match status" value="1"/>
</dbReference>
<keyword evidence="7" id="KW-0325">Glycoprotein</keyword>
<dbReference type="Gene3D" id="2.30.39.10">
    <property type="entry name" value="Alpha-1-antitrypsin, domain 1"/>
    <property type="match status" value="1"/>
</dbReference>
<dbReference type="SUPFAM" id="SSF56574">
    <property type="entry name" value="Serpins"/>
    <property type="match status" value="1"/>
</dbReference>
<feature type="domain" description="Serpin" evidence="9">
    <location>
        <begin position="129"/>
        <end position="493"/>
    </location>
</feature>
<proteinExistence type="inferred from homology"/>
<evidence type="ECO:0000259" key="9">
    <source>
        <dbReference type="SMART" id="SM00093"/>
    </source>
</evidence>
<reference evidence="10 11" key="1">
    <citation type="journal article" date="2019" name="Sci. Rep.">
        <title>Orb-weaving spider Araneus ventricosus genome elucidates the spidroin gene catalogue.</title>
        <authorList>
            <person name="Kono N."/>
            <person name="Nakamura H."/>
            <person name="Ohtoshi R."/>
            <person name="Moran D.A.P."/>
            <person name="Shinohara A."/>
            <person name="Yoshida Y."/>
            <person name="Fujiwara M."/>
            <person name="Mori M."/>
            <person name="Tomita M."/>
            <person name="Arakawa K."/>
        </authorList>
    </citation>
    <scope>NUCLEOTIDE SEQUENCE [LARGE SCALE GENOMIC DNA]</scope>
</reference>
<protein>
    <submittedName>
        <fullName evidence="10">Serpin B10</fullName>
    </submittedName>
</protein>
<gene>
    <name evidence="10" type="primary">SERPINB10_2</name>
    <name evidence="10" type="ORF">AVEN_206491_1</name>
</gene>
<dbReference type="InterPro" id="IPR042178">
    <property type="entry name" value="Serpin_sf_1"/>
</dbReference>
<evidence type="ECO:0000256" key="1">
    <source>
        <dbReference type="ARBA" id="ARBA00004613"/>
    </source>
</evidence>
<evidence type="ECO:0000256" key="8">
    <source>
        <dbReference type="RuleBase" id="RU000411"/>
    </source>
</evidence>
<evidence type="ECO:0000256" key="4">
    <source>
        <dbReference type="ARBA" id="ARBA00022690"/>
    </source>
</evidence>
<keyword evidence="6" id="KW-0722">Serine protease inhibitor</keyword>
<dbReference type="InterPro" id="IPR036186">
    <property type="entry name" value="Serpin_sf"/>
</dbReference>
<dbReference type="CDD" id="cd19577">
    <property type="entry name" value="serpinJ_IRS-2-like"/>
    <property type="match status" value="1"/>
</dbReference>
<dbReference type="PROSITE" id="PS00284">
    <property type="entry name" value="SERPIN"/>
    <property type="match status" value="1"/>
</dbReference>
<dbReference type="AlphaFoldDB" id="A0A4Y2NI66"/>
<keyword evidence="4" id="KW-0646">Protease inhibitor</keyword>
<dbReference type="EMBL" id="BGPR01009146">
    <property type="protein sequence ID" value="GBN38250.1"/>
    <property type="molecule type" value="Genomic_DNA"/>
</dbReference>
<dbReference type="PANTHER" id="PTHR11461:SF211">
    <property type="entry name" value="GH10112P-RELATED"/>
    <property type="match status" value="1"/>
</dbReference>
<evidence type="ECO:0000256" key="3">
    <source>
        <dbReference type="ARBA" id="ARBA00022525"/>
    </source>
</evidence>
<dbReference type="Gene3D" id="3.30.497.10">
    <property type="entry name" value="Antithrombin, subunit I, domain 2"/>
    <property type="match status" value="1"/>
</dbReference>
<comment type="caution">
    <text evidence="10">The sequence shown here is derived from an EMBL/GenBank/DDBJ whole genome shotgun (WGS) entry which is preliminary data.</text>
</comment>
<comment type="similarity">
    <text evidence="2 8">Belongs to the serpin family.</text>
</comment>
<keyword evidence="5" id="KW-0732">Signal</keyword>